<dbReference type="ESTHER" id="aspgl-a0a1l9vhs6">
    <property type="family name" value="Kynurenine-formamidase"/>
</dbReference>
<dbReference type="Gene3D" id="3.40.50.1820">
    <property type="entry name" value="alpha/beta hydrolase"/>
    <property type="match status" value="1"/>
</dbReference>
<dbReference type="InterPro" id="IPR029058">
    <property type="entry name" value="AB_hydrolase_fold"/>
</dbReference>
<keyword evidence="5" id="KW-1185">Reference proteome</keyword>
<dbReference type="GeneID" id="34459812"/>
<dbReference type="SUPFAM" id="SSF53474">
    <property type="entry name" value="alpha/beta-Hydrolases"/>
    <property type="match status" value="1"/>
</dbReference>
<dbReference type="VEuPathDB" id="FungiDB:ASPGLDRAFT_26369"/>
<evidence type="ECO:0000256" key="3">
    <source>
        <dbReference type="HAMAP-Rule" id="MF_03014"/>
    </source>
</evidence>
<dbReference type="STRING" id="1160497.A0A1L9VHS6"/>
<proteinExistence type="inferred from homology"/>
<feature type="active site" description="Nucleophile" evidence="3">
    <location>
        <position position="137"/>
    </location>
</feature>
<comment type="domain">
    <text evidence="3">The main chain amide nitrogen atoms of the second glycine and its adjacent residue in the HGGXW motif define the oxyanion hole, and stabilize the oxyanion that forms during the nucleophilic attack by the catalytic serine during substrate cleavage.</text>
</comment>
<reference evidence="5" key="1">
    <citation type="journal article" date="2017" name="Genome Biol.">
        <title>Comparative genomics reveals high biological diversity and specific adaptations in the industrially and medically important fungal genus Aspergillus.</title>
        <authorList>
            <person name="de Vries R.P."/>
            <person name="Riley R."/>
            <person name="Wiebenga A."/>
            <person name="Aguilar-Osorio G."/>
            <person name="Amillis S."/>
            <person name="Uchima C.A."/>
            <person name="Anderluh G."/>
            <person name="Asadollahi M."/>
            <person name="Askin M."/>
            <person name="Barry K."/>
            <person name="Battaglia E."/>
            <person name="Bayram O."/>
            <person name="Benocci T."/>
            <person name="Braus-Stromeyer S.A."/>
            <person name="Caldana C."/>
            <person name="Canovas D."/>
            <person name="Cerqueira G.C."/>
            <person name="Chen F."/>
            <person name="Chen W."/>
            <person name="Choi C."/>
            <person name="Clum A."/>
            <person name="Dos Santos R.A."/>
            <person name="Damasio A.R."/>
            <person name="Diallinas G."/>
            <person name="Emri T."/>
            <person name="Fekete E."/>
            <person name="Flipphi M."/>
            <person name="Freyberg S."/>
            <person name="Gallo A."/>
            <person name="Gournas C."/>
            <person name="Habgood R."/>
            <person name="Hainaut M."/>
            <person name="Harispe M.L."/>
            <person name="Henrissat B."/>
            <person name="Hilden K.S."/>
            <person name="Hope R."/>
            <person name="Hossain A."/>
            <person name="Karabika E."/>
            <person name="Karaffa L."/>
            <person name="Karanyi Z."/>
            <person name="Krasevec N."/>
            <person name="Kuo A."/>
            <person name="Kusch H."/>
            <person name="LaButti K."/>
            <person name="Lagendijk E.L."/>
            <person name="Lapidus A."/>
            <person name="Levasseur A."/>
            <person name="Lindquist E."/>
            <person name="Lipzen A."/>
            <person name="Logrieco A.F."/>
            <person name="MacCabe A."/>
            <person name="Maekelae M.R."/>
            <person name="Malavazi I."/>
            <person name="Melin P."/>
            <person name="Meyer V."/>
            <person name="Mielnichuk N."/>
            <person name="Miskei M."/>
            <person name="Molnar A.P."/>
            <person name="Mule G."/>
            <person name="Ngan C.Y."/>
            <person name="Orejas M."/>
            <person name="Orosz E."/>
            <person name="Ouedraogo J.P."/>
            <person name="Overkamp K.M."/>
            <person name="Park H.-S."/>
            <person name="Perrone G."/>
            <person name="Piumi F."/>
            <person name="Punt P.J."/>
            <person name="Ram A.F."/>
            <person name="Ramon A."/>
            <person name="Rauscher S."/>
            <person name="Record E."/>
            <person name="Riano-Pachon D.M."/>
            <person name="Robert V."/>
            <person name="Roehrig J."/>
            <person name="Ruller R."/>
            <person name="Salamov A."/>
            <person name="Salih N.S."/>
            <person name="Samson R.A."/>
            <person name="Sandor E."/>
            <person name="Sanguinetti M."/>
            <person name="Schuetze T."/>
            <person name="Sepcic K."/>
            <person name="Shelest E."/>
            <person name="Sherlock G."/>
            <person name="Sophianopoulou V."/>
            <person name="Squina F.M."/>
            <person name="Sun H."/>
            <person name="Susca A."/>
            <person name="Todd R.B."/>
            <person name="Tsang A."/>
            <person name="Unkles S.E."/>
            <person name="van de Wiele N."/>
            <person name="van Rossen-Uffink D."/>
            <person name="Oliveira J.V."/>
            <person name="Vesth T.C."/>
            <person name="Visser J."/>
            <person name="Yu J.-H."/>
            <person name="Zhou M."/>
            <person name="Andersen M.R."/>
            <person name="Archer D.B."/>
            <person name="Baker S.E."/>
            <person name="Benoit I."/>
            <person name="Brakhage A.A."/>
            <person name="Braus G.H."/>
            <person name="Fischer R."/>
            <person name="Frisvad J.C."/>
            <person name="Goldman G.H."/>
            <person name="Houbraken J."/>
            <person name="Oakley B."/>
            <person name="Pocsi I."/>
            <person name="Scazzocchio C."/>
            <person name="Seiboth B."/>
            <person name="vanKuyk P.A."/>
            <person name="Wortman J."/>
            <person name="Dyer P.S."/>
            <person name="Grigoriev I.V."/>
        </authorList>
    </citation>
    <scope>NUCLEOTIDE SEQUENCE [LARGE SCALE GENOMIC DNA]</scope>
    <source>
        <strain evidence="5">CBS 516.65</strain>
    </source>
</reference>
<comment type="catalytic activity">
    <reaction evidence="3">
        <text>N-formyl-L-kynurenine + H2O = L-kynurenine + formate + H(+)</text>
        <dbReference type="Rhea" id="RHEA:13009"/>
        <dbReference type="ChEBI" id="CHEBI:15377"/>
        <dbReference type="ChEBI" id="CHEBI:15378"/>
        <dbReference type="ChEBI" id="CHEBI:15740"/>
        <dbReference type="ChEBI" id="CHEBI:57959"/>
        <dbReference type="ChEBI" id="CHEBI:58629"/>
        <dbReference type="EC" id="3.5.1.9"/>
    </reaction>
</comment>
<comment type="subunit">
    <text evidence="3">Homodimer.</text>
</comment>
<dbReference type="OrthoDB" id="420264at2759"/>
<evidence type="ECO:0000313" key="4">
    <source>
        <dbReference type="EMBL" id="OJJ83450.1"/>
    </source>
</evidence>
<dbReference type="EMBL" id="KV878899">
    <property type="protein sequence ID" value="OJJ83450.1"/>
    <property type="molecule type" value="Genomic_DNA"/>
</dbReference>
<comment type="similarity">
    <text evidence="3">Belongs to the kynurenine formamidase family.</text>
</comment>
<comment type="function">
    <text evidence="3">Catalyzes the hydrolysis of N-formyl-L-kynurenine to L-kynurenine, the second step in the kynurenine pathway of tryptophan degradation. Kynurenine may be further oxidized to nicotinic acid, NAD(H) and NADP(H). Required for elimination of toxic metabolites.</text>
</comment>
<feature type="active site" evidence="3">
    <location>
        <position position="275"/>
    </location>
</feature>
<dbReference type="AlphaFoldDB" id="A0A1L9VHS6"/>
<dbReference type="GO" id="GO:0034354">
    <property type="term" value="P:'de novo' NAD+ biosynthetic process from L-tryptophan"/>
    <property type="evidence" value="ECO:0007669"/>
    <property type="project" value="UniProtKB-UniRule"/>
</dbReference>
<keyword evidence="1 3" id="KW-0378">Hydrolase</keyword>
<dbReference type="InterPro" id="IPR027519">
    <property type="entry name" value="KFase_ver/fungi-typ"/>
</dbReference>
<evidence type="ECO:0000256" key="1">
    <source>
        <dbReference type="ARBA" id="ARBA00022801"/>
    </source>
</evidence>
<dbReference type="GO" id="GO:0004061">
    <property type="term" value="F:arylformamidase activity"/>
    <property type="evidence" value="ECO:0007669"/>
    <property type="project" value="UniProtKB-UniRule"/>
</dbReference>
<dbReference type="Proteomes" id="UP000184300">
    <property type="component" value="Unassembled WGS sequence"/>
</dbReference>
<feature type="active site" evidence="3">
    <location>
        <position position="237"/>
    </location>
</feature>
<organism evidence="4 5">
    <name type="scientific">Aspergillus glaucus CBS 516.65</name>
    <dbReference type="NCBI Taxonomy" id="1160497"/>
    <lineage>
        <taxon>Eukaryota</taxon>
        <taxon>Fungi</taxon>
        <taxon>Dikarya</taxon>
        <taxon>Ascomycota</taxon>
        <taxon>Pezizomycotina</taxon>
        <taxon>Eurotiomycetes</taxon>
        <taxon>Eurotiomycetidae</taxon>
        <taxon>Eurotiales</taxon>
        <taxon>Aspergillaceae</taxon>
        <taxon>Aspergillus</taxon>
        <taxon>Aspergillus subgen. Aspergillus</taxon>
    </lineage>
</organism>
<dbReference type="PANTHER" id="PTHR48081:SF33">
    <property type="entry name" value="KYNURENINE FORMAMIDASE"/>
    <property type="match status" value="1"/>
</dbReference>
<gene>
    <name evidence="4" type="ORF">ASPGLDRAFT_26369</name>
</gene>
<protein>
    <recommendedName>
        <fullName evidence="3">Kynurenine formamidase</fullName>
        <shortName evidence="3">KFA</shortName>
        <shortName evidence="3">KFase</shortName>
        <ecNumber evidence="3">3.5.1.9</ecNumber>
    </recommendedName>
    <alternativeName>
        <fullName evidence="3">Arylformamidase</fullName>
    </alternativeName>
    <alternativeName>
        <fullName evidence="3">N-formylkynurenine formamidase</fullName>
        <shortName evidence="3">FKF</shortName>
    </alternativeName>
</protein>
<dbReference type="EC" id="3.5.1.9" evidence="3"/>
<name>A0A1L9VHS6_ASPGL</name>
<keyword evidence="2 3" id="KW-0823">Tryptophan catabolism</keyword>
<dbReference type="RefSeq" id="XP_022400148.1">
    <property type="nucleotide sequence ID" value="XM_022543551.1"/>
</dbReference>
<dbReference type="HAMAP" id="MF_03014">
    <property type="entry name" value="KFase"/>
    <property type="match status" value="1"/>
</dbReference>
<feature type="short sequence motif" description="HGGXW" evidence="3">
    <location>
        <begin position="39"/>
        <end position="43"/>
    </location>
</feature>
<dbReference type="GO" id="GO:0019441">
    <property type="term" value="P:L-tryptophan catabolic process to kynurenine"/>
    <property type="evidence" value="ECO:0007669"/>
    <property type="project" value="UniProtKB-UniRule"/>
</dbReference>
<evidence type="ECO:0000256" key="2">
    <source>
        <dbReference type="ARBA" id="ARBA00023079"/>
    </source>
</evidence>
<comment type="pathway">
    <text evidence="3">Amino-acid degradation; L-tryptophan degradation via kynurenine pathway; L-kynurenine from L-tryptophan: step 2/2.</text>
</comment>
<accession>A0A1L9VHS6</accession>
<evidence type="ECO:0000313" key="5">
    <source>
        <dbReference type="Proteomes" id="UP000184300"/>
    </source>
</evidence>
<dbReference type="UniPathway" id="UPA00333">
    <property type="reaction ID" value="UER00454"/>
</dbReference>
<dbReference type="PANTHER" id="PTHR48081">
    <property type="entry name" value="AB HYDROLASE SUPERFAMILY PROTEIN C4A8.06C"/>
    <property type="match status" value="1"/>
</dbReference>
<dbReference type="InterPro" id="IPR050300">
    <property type="entry name" value="GDXG_lipolytic_enzyme"/>
</dbReference>
<sequence length="305" mass="33319">MSEQLVEETLCYGPHSLQTITVATVPKGPPTGLWVVLIHGGAWRDPAQTADSFLRPAASILKSNPIYGIVFSRIAGFASINHRLSAHPNHPQDPQTTDAHELRNVKHPDHIRDVQAALRLLQDTYGFGERYLLAGHSCGATLAFQYVMDGLKLHGDGDSIAQPMAILGTEGIYDVKLLRDTHKHITEYQEFSEGAFGSDESVWDAASPAAKGEDGLSGVERGWKSGLVAIVAHSEEDSLVDRGQANAMTNALYRWGAQKEPSTRRVVWLQLRGEHDEPWEKGDELARAIAFAIDELPNGVLSSLS</sequence>